<keyword evidence="1" id="KW-1133">Transmembrane helix</keyword>
<keyword evidence="1" id="KW-0472">Membrane</keyword>
<dbReference type="EMBL" id="CP012333">
    <property type="protein sequence ID" value="AKV02304.1"/>
    <property type="molecule type" value="Genomic_DNA"/>
</dbReference>
<gene>
    <name evidence="2" type="ORF">AKJ09_08967</name>
</gene>
<dbReference type="Proteomes" id="UP000064967">
    <property type="component" value="Chromosome"/>
</dbReference>
<accession>A0A0K1Q994</accession>
<feature type="transmembrane region" description="Helical" evidence="1">
    <location>
        <begin position="61"/>
        <end position="82"/>
    </location>
</feature>
<name>A0A0K1Q994_9BACT</name>
<protein>
    <submittedName>
        <fullName evidence="2">Uncharacterized protein</fullName>
    </submittedName>
</protein>
<keyword evidence="3" id="KW-1185">Reference proteome</keyword>
<dbReference type="KEGG" id="llu:AKJ09_08967"/>
<feature type="transmembrane region" description="Helical" evidence="1">
    <location>
        <begin position="35"/>
        <end position="54"/>
    </location>
</feature>
<keyword evidence="1" id="KW-0812">Transmembrane</keyword>
<reference evidence="2 3" key="1">
    <citation type="submission" date="2015-08" db="EMBL/GenBank/DDBJ databases">
        <authorList>
            <person name="Babu N.S."/>
            <person name="Beckwith C.J."/>
            <person name="Beseler K.G."/>
            <person name="Brison A."/>
            <person name="Carone J.V."/>
            <person name="Caskin T.P."/>
            <person name="Diamond M."/>
            <person name="Durham M.E."/>
            <person name="Foxe J.M."/>
            <person name="Go M."/>
            <person name="Henderson B.A."/>
            <person name="Jones I.B."/>
            <person name="McGettigan J.A."/>
            <person name="Micheletti S.J."/>
            <person name="Nasrallah M.E."/>
            <person name="Ortiz D."/>
            <person name="Piller C.R."/>
            <person name="Privatt S.R."/>
            <person name="Schneider S.L."/>
            <person name="Sharp S."/>
            <person name="Smith T.C."/>
            <person name="Stanton J.D."/>
            <person name="Ullery H.E."/>
            <person name="Wilson R.J."/>
            <person name="Serrano M.G."/>
            <person name="Buck G."/>
            <person name="Lee V."/>
            <person name="Wang Y."/>
            <person name="Carvalho R."/>
            <person name="Voegtly L."/>
            <person name="Shi R."/>
            <person name="Duckworth R."/>
            <person name="Johnson A."/>
            <person name="Loviza R."/>
            <person name="Walstead R."/>
            <person name="Shah Z."/>
            <person name="Kiflezghi M."/>
            <person name="Wade K."/>
            <person name="Ball S.L."/>
            <person name="Bradley K.W."/>
            <person name="Asai D.J."/>
            <person name="Bowman C.A."/>
            <person name="Russell D.A."/>
            <person name="Pope W.H."/>
            <person name="Jacobs-Sera D."/>
            <person name="Hendrix R.W."/>
            <person name="Hatfull G.F."/>
        </authorList>
    </citation>
    <scope>NUCLEOTIDE SEQUENCE [LARGE SCALE GENOMIC DNA]</scope>
    <source>
        <strain evidence="2 3">DSM 27648</strain>
    </source>
</reference>
<organism evidence="2 3">
    <name type="scientific">Labilithrix luteola</name>
    <dbReference type="NCBI Taxonomy" id="1391654"/>
    <lineage>
        <taxon>Bacteria</taxon>
        <taxon>Pseudomonadati</taxon>
        <taxon>Myxococcota</taxon>
        <taxon>Polyangia</taxon>
        <taxon>Polyangiales</taxon>
        <taxon>Labilitrichaceae</taxon>
        <taxon>Labilithrix</taxon>
    </lineage>
</organism>
<evidence type="ECO:0000256" key="1">
    <source>
        <dbReference type="SAM" id="Phobius"/>
    </source>
</evidence>
<proteinExistence type="predicted"/>
<dbReference type="AlphaFoldDB" id="A0A0K1Q994"/>
<evidence type="ECO:0000313" key="2">
    <source>
        <dbReference type="EMBL" id="AKV02304.1"/>
    </source>
</evidence>
<sequence length="92" mass="9776">MLFALLIGALNFHLSFVRGLLYRRATGSLDGYRHVSGLPMVGTLLVVIGTLLGFGSAVCAAIGLLAIGIDTGGLVWFLIATWKDSSLWDRPA</sequence>
<evidence type="ECO:0000313" key="3">
    <source>
        <dbReference type="Proteomes" id="UP000064967"/>
    </source>
</evidence>